<evidence type="ECO:0000313" key="8">
    <source>
        <dbReference type="Proteomes" id="UP001567572"/>
    </source>
</evidence>
<proteinExistence type="predicted"/>
<comment type="caution">
    <text evidence="7">The sequence shown here is derived from an EMBL/GenBank/DDBJ whole genome shotgun (WGS) entry which is preliminary data.</text>
</comment>
<dbReference type="AlphaFoldDB" id="A0ABD5M214"/>
<feature type="transmembrane region" description="Helical" evidence="5">
    <location>
        <begin position="253"/>
        <end position="278"/>
    </location>
</feature>
<dbReference type="GO" id="GO:0012505">
    <property type="term" value="C:endomembrane system"/>
    <property type="evidence" value="ECO:0007669"/>
    <property type="project" value="UniProtKB-SubCell"/>
</dbReference>
<keyword evidence="8" id="KW-1185">Reference proteome</keyword>
<sequence>MNGTRPDDTARSRVATLLDRLSTALAARVAVDRRALAAFRIGLGAVLLADLAARSRSLTAFYTDAGVLPRRALFADYVGTLSVHALVGEPWAVALVFAVAGVAALALCVGYRTRLATAVSWLLLLSLHARNPMVLNAGDDLLLALLFWSLFLPLGARWSVDAVRGADARNGGAEGTDPATEGDAGAPALSATETAVANVATMAVLAQVLVMYLTNAVHKFESELWMSGEAVVYVMQADQFSYLLGNYLAEFSLLLRVFTVLWVVLLFASPLLLLLTGFPRAVLASLFVGMHLGMAVTIRVGLFPIIVVVGFLPFFQTPIWDAIERVVDRLNWAGGVARWRDRCVSLARRLNAVDAALPRPIGAERLAALQSGGFGGGLARGRVLFTTVLPYAFLVLILLSSAASVGYAEVPDPAEDALDTVEMSQSWQMFAPDPIHTTRWVVAVGALEDGTERDVYRDAAVSFDRPERAETTYRTSRWRKYLKNVDGADNENHRSYLANYLCSDWNRTHETDVETVTIYRGYERTNPYNGTVEAANEYELIEYDCSGEFVQNE</sequence>
<evidence type="ECO:0000313" key="7">
    <source>
        <dbReference type="EMBL" id="MEZ3163621.1"/>
    </source>
</evidence>
<dbReference type="InterPro" id="IPR011020">
    <property type="entry name" value="HTTM-like"/>
</dbReference>
<dbReference type="PANTHER" id="PTHR39535:SF2">
    <property type="entry name" value="HTTM DOMAIN-CONTAINING PROTEIN"/>
    <property type="match status" value="1"/>
</dbReference>
<feature type="transmembrane region" description="Helical" evidence="5">
    <location>
        <begin position="91"/>
        <end position="111"/>
    </location>
</feature>
<comment type="subcellular location">
    <subcellularLocation>
        <location evidence="1">Endomembrane system</location>
        <topology evidence="1">Multi-pass membrane protein</topology>
    </subcellularLocation>
</comment>
<reference evidence="7 8" key="1">
    <citation type="submission" date="2024-06" db="EMBL/GenBank/DDBJ databases">
        <title>Halorubrum miltondacostae sp. nov., a potential PHA producer isolated from an inland solar saltern in Rio Maior, Portugal.</title>
        <authorList>
            <person name="Albuquerque L."/>
            <person name="Viver T."/>
            <person name="Barroso C."/>
            <person name="Claudino R."/>
            <person name="Galvan M."/>
            <person name="Simoes G."/>
            <person name="Lobo Da Cunha A."/>
            <person name="Egas C."/>
        </authorList>
    </citation>
    <scope>NUCLEOTIDE SEQUENCE [LARGE SCALE GENOMIC DNA]</scope>
    <source>
        <strain evidence="7 8">RMP-11</strain>
    </source>
</reference>
<accession>A0ABD5M214</accession>
<evidence type="ECO:0000256" key="4">
    <source>
        <dbReference type="ARBA" id="ARBA00023136"/>
    </source>
</evidence>
<organism evidence="7 8">
    <name type="scientific">Halorubrum miltondacostae</name>
    <dbReference type="NCBI Taxonomy" id="3076378"/>
    <lineage>
        <taxon>Archaea</taxon>
        <taxon>Methanobacteriati</taxon>
        <taxon>Methanobacteriota</taxon>
        <taxon>Stenosarchaea group</taxon>
        <taxon>Halobacteria</taxon>
        <taxon>Halobacteriales</taxon>
        <taxon>Haloferacaceae</taxon>
        <taxon>Halorubrum</taxon>
    </lineage>
</organism>
<dbReference type="SMART" id="SM00752">
    <property type="entry name" value="HTTM"/>
    <property type="match status" value="1"/>
</dbReference>
<name>A0ABD5M214_9EURY</name>
<dbReference type="RefSeq" id="WP_371161245.1">
    <property type="nucleotide sequence ID" value="NZ_JBEDNX010000004.1"/>
</dbReference>
<gene>
    <name evidence="7" type="ORF">ABNG04_06990</name>
</gene>
<dbReference type="Proteomes" id="UP001567572">
    <property type="component" value="Unassembled WGS sequence"/>
</dbReference>
<evidence type="ECO:0000259" key="6">
    <source>
        <dbReference type="SMART" id="SM00752"/>
    </source>
</evidence>
<evidence type="ECO:0000256" key="3">
    <source>
        <dbReference type="ARBA" id="ARBA00022989"/>
    </source>
</evidence>
<feature type="transmembrane region" description="Helical" evidence="5">
    <location>
        <begin position="388"/>
        <end position="408"/>
    </location>
</feature>
<feature type="transmembrane region" description="Helical" evidence="5">
    <location>
        <begin position="290"/>
        <end position="315"/>
    </location>
</feature>
<keyword evidence="4 5" id="KW-0472">Membrane</keyword>
<feature type="domain" description="HTTM-like" evidence="6">
    <location>
        <begin position="28"/>
        <end position="319"/>
    </location>
</feature>
<dbReference type="InterPro" id="IPR052964">
    <property type="entry name" value="Sporulation_signal_mat"/>
</dbReference>
<keyword evidence="3 5" id="KW-1133">Transmembrane helix</keyword>
<dbReference type="EMBL" id="JBEDNY010000002">
    <property type="protein sequence ID" value="MEZ3163621.1"/>
    <property type="molecule type" value="Genomic_DNA"/>
</dbReference>
<keyword evidence="2 5" id="KW-0812">Transmembrane</keyword>
<evidence type="ECO:0000256" key="1">
    <source>
        <dbReference type="ARBA" id="ARBA00004127"/>
    </source>
</evidence>
<evidence type="ECO:0000256" key="2">
    <source>
        <dbReference type="ARBA" id="ARBA00022692"/>
    </source>
</evidence>
<dbReference type="PANTHER" id="PTHR39535">
    <property type="entry name" value="SPORULATION-DELAYING PROTEIN SDPB"/>
    <property type="match status" value="1"/>
</dbReference>
<evidence type="ECO:0000256" key="5">
    <source>
        <dbReference type="SAM" id="Phobius"/>
    </source>
</evidence>
<protein>
    <submittedName>
        <fullName evidence="7">HTTM domain-containing protein</fullName>
    </submittedName>
</protein>